<dbReference type="Proteomes" id="UP001317259">
    <property type="component" value="Unassembled WGS sequence"/>
</dbReference>
<dbReference type="EMBL" id="JAKRKC020000003">
    <property type="protein sequence ID" value="MCK2221341.1"/>
    <property type="molecule type" value="Genomic_DNA"/>
</dbReference>
<organism evidence="2 3">
    <name type="scientific">Actinomadura luzonensis</name>
    <dbReference type="NCBI Taxonomy" id="2805427"/>
    <lineage>
        <taxon>Bacteria</taxon>
        <taxon>Bacillati</taxon>
        <taxon>Actinomycetota</taxon>
        <taxon>Actinomycetes</taxon>
        <taxon>Streptosporangiales</taxon>
        <taxon>Thermomonosporaceae</taxon>
        <taxon>Actinomadura</taxon>
    </lineage>
</organism>
<evidence type="ECO:0000313" key="3">
    <source>
        <dbReference type="Proteomes" id="UP001317259"/>
    </source>
</evidence>
<dbReference type="Gene3D" id="2.60.120.200">
    <property type="match status" value="1"/>
</dbReference>
<sequence>MRPEFEDTFDGDRLDESKWIPYYLPQWSGREAARARYRLGGGLLRLRIEEDQPPWLPEVEGELRVSSLQTGLYAGPLGSTVGQHGRGGLRVREEQPAQRLYTPRYGRIEMRARALDDPDCMVALWLIGYEDAPERSAEICVAEIFGRDVGPDRARVGMGVHPFGDPSITDDFTVEELPIDAREFHVYAADWTPDQVSFEVDGRHVRTVRQSPAYPMQLMLNVYEFRPGSGTYPKEFTVDYVRGWAH</sequence>
<dbReference type="RefSeq" id="WP_242373785.1">
    <property type="nucleotide sequence ID" value="NZ_JAKRKC020000003.1"/>
</dbReference>
<evidence type="ECO:0000259" key="1">
    <source>
        <dbReference type="PROSITE" id="PS51762"/>
    </source>
</evidence>
<keyword evidence="3" id="KW-1185">Reference proteome</keyword>
<accession>A0ABT0GB92</accession>
<comment type="caution">
    <text evidence="2">The sequence shown here is derived from an EMBL/GenBank/DDBJ whole genome shotgun (WGS) entry which is preliminary data.</text>
</comment>
<keyword evidence="2" id="KW-0378">Hydrolase</keyword>
<dbReference type="GO" id="GO:0016787">
    <property type="term" value="F:hydrolase activity"/>
    <property type="evidence" value="ECO:0007669"/>
    <property type="project" value="UniProtKB-KW"/>
</dbReference>
<gene>
    <name evidence="2" type="ORF">MF672_047195</name>
</gene>
<dbReference type="Pfam" id="PF00722">
    <property type="entry name" value="Glyco_hydro_16"/>
    <property type="match status" value="1"/>
</dbReference>
<dbReference type="CDD" id="cd00413">
    <property type="entry name" value="Glyco_hydrolase_16"/>
    <property type="match status" value="1"/>
</dbReference>
<evidence type="ECO:0000313" key="2">
    <source>
        <dbReference type="EMBL" id="MCK2221341.1"/>
    </source>
</evidence>
<dbReference type="InterPro" id="IPR013320">
    <property type="entry name" value="ConA-like_dom_sf"/>
</dbReference>
<protein>
    <submittedName>
        <fullName evidence="2">Glycoside hydrolase family 16 protein</fullName>
    </submittedName>
</protein>
<reference evidence="2 3" key="1">
    <citation type="submission" date="2022-04" db="EMBL/GenBank/DDBJ databases">
        <title>Genome draft of Actinomadura sp. ATCC 31491.</title>
        <authorList>
            <person name="Shi X."/>
            <person name="Du Y."/>
        </authorList>
    </citation>
    <scope>NUCLEOTIDE SEQUENCE [LARGE SCALE GENOMIC DNA]</scope>
    <source>
        <strain evidence="2 3">ATCC 31491</strain>
    </source>
</reference>
<feature type="domain" description="GH16" evidence="1">
    <location>
        <begin position="15"/>
        <end position="246"/>
    </location>
</feature>
<dbReference type="PROSITE" id="PS51762">
    <property type="entry name" value="GH16_2"/>
    <property type="match status" value="1"/>
</dbReference>
<proteinExistence type="predicted"/>
<dbReference type="SUPFAM" id="SSF49899">
    <property type="entry name" value="Concanavalin A-like lectins/glucanases"/>
    <property type="match status" value="1"/>
</dbReference>
<name>A0ABT0GB92_9ACTN</name>
<dbReference type="InterPro" id="IPR000757">
    <property type="entry name" value="Beta-glucanase-like"/>
</dbReference>